<keyword evidence="2" id="KW-0812">Transmembrane</keyword>
<keyword evidence="4" id="KW-1185">Reference proteome</keyword>
<evidence type="ECO:0000256" key="1">
    <source>
        <dbReference type="SAM" id="MobiDB-lite"/>
    </source>
</evidence>
<feature type="compositionally biased region" description="Polar residues" evidence="1">
    <location>
        <begin position="74"/>
        <end position="94"/>
    </location>
</feature>
<feature type="compositionally biased region" description="Low complexity" evidence="1">
    <location>
        <begin position="40"/>
        <end position="73"/>
    </location>
</feature>
<comment type="caution">
    <text evidence="3">The sequence shown here is derived from an EMBL/GenBank/DDBJ whole genome shotgun (WGS) entry which is preliminary data.</text>
</comment>
<accession>A0A8H6HYH2</accession>
<feature type="region of interest" description="Disordered" evidence="1">
    <location>
        <begin position="28"/>
        <end position="100"/>
    </location>
</feature>
<gene>
    <name evidence="3" type="ORF">DFP72DRAFT_349115</name>
</gene>
<feature type="compositionally biased region" description="Basic residues" evidence="1">
    <location>
        <begin position="29"/>
        <end position="39"/>
    </location>
</feature>
<dbReference type="Proteomes" id="UP000521943">
    <property type="component" value="Unassembled WGS sequence"/>
</dbReference>
<protein>
    <submittedName>
        <fullName evidence="3">Uncharacterized protein</fullName>
    </submittedName>
</protein>
<dbReference type="AlphaFoldDB" id="A0A8H6HYH2"/>
<evidence type="ECO:0000313" key="3">
    <source>
        <dbReference type="EMBL" id="KAF6755246.1"/>
    </source>
</evidence>
<reference evidence="3 4" key="1">
    <citation type="submission" date="2020-07" db="EMBL/GenBank/DDBJ databases">
        <title>Comparative genomics of pyrophilous fungi reveals a link between fire events and developmental genes.</title>
        <authorList>
            <consortium name="DOE Joint Genome Institute"/>
            <person name="Steindorff A.S."/>
            <person name="Carver A."/>
            <person name="Calhoun S."/>
            <person name="Stillman K."/>
            <person name="Liu H."/>
            <person name="Lipzen A."/>
            <person name="Pangilinan J."/>
            <person name="Labutti K."/>
            <person name="Bruns T.D."/>
            <person name="Grigoriev I.V."/>
        </authorList>
    </citation>
    <scope>NUCLEOTIDE SEQUENCE [LARGE SCALE GENOMIC DNA]</scope>
    <source>
        <strain evidence="3 4">CBS 144469</strain>
    </source>
</reference>
<feature type="transmembrane region" description="Helical" evidence="2">
    <location>
        <begin position="128"/>
        <end position="149"/>
    </location>
</feature>
<evidence type="ECO:0000313" key="4">
    <source>
        <dbReference type="Proteomes" id="UP000521943"/>
    </source>
</evidence>
<evidence type="ECO:0000256" key="2">
    <source>
        <dbReference type="SAM" id="Phobius"/>
    </source>
</evidence>
<name>A0A8H6HYH2_9AGAR</name>
<dbReference type="EMBL" id="JACGCI010000031">
    <property type="protein sequence ID" value="KAF6755246.1"/>
    <property type="molecule type" value="Genomic_DNA"/>
</dbReference>
<organism evidence="3 4">
    <name type="scientific">Ephemerocybe angulata</name>
    <dbReference type="NCBI Taxonomy" id="980116"/>
    <lineage>
        <taxon>Eukaryota</taxon>
        <taxon>Fungi</taxon>
        <taxon>Dikarya</taxon>
        <taxon>Basidiomycota</taxon>
        <taxon>Agaricomycotina</taxon>
        <taxon>Agaricomycetes</taxon>
        <taxon>Agaricomycetidae</taxon>
        <taxon>Agaricales</taxon>
        <taxon>Agaricineae</taxon>
        <taxon>Psathyrellaceae</taxon>
        <taxon>Ephemerocybe</taxon>
    </lineage>
</organism>
<keyword evidence="2" id="KW-0472">Membrane</keyword>
<proteinExistence type="predicted"/>
<keyword evidence="2" id="KW-1133">Transmembrane helix</keyword>
<sequence>MTRMILSTNMQTPVSEISEVHASLTSTHPHIHTSTHPHIHTPLLPLHQPSPSPTSTGYPLLSSPNASTNPSNSRGSSKETPTPSATLYGSTRGSRQGGDRGYWSWVEGCSGARELGRRRERGKDWGECVVVLYVALSSLIRSLGLWSLMTRT</sequence>